<accession>A0A9W4TYW8</accession>
<dbReference type="SUPFAM" id="SSF55811">
    <property type="entry name" value="Nudix"/>
    <property type="match status" value="1"/>
</dbReference>
<dbReference type="CDD" id="cd02885">
    <property type="entry name" value="NUDIX_IPP_Isomerase"/>
    <property type="match status" value="1"/>
</dbReference>
<evidence type="ECO:0000259" key="16">
    <source>
        <dbReference type="PROSITE" id="PS51462"/>
    </source>
</evidence>
<evidence type="ECO:0000256" key="13">
    <source>
        <dbReference type="ARBA" id="ARBA00071307"/>
    </source>
</evidence>
<protein>
    <recommendedName>
        <fullName evidence="13">Isopentenyl-diphosphate Delta-isomerase</fullName>
        <ecNumber evidence="4">5.3.3.2</ecNumber>
    </recommendedName>
    <alternativeName>
        <fullName evidence="15">Isopentenyl pyrophosphate isomerase</fullName>
    </alternativeName>
    <alternativeName>
        <fullName evidence="14">Isopentenyl-diphosphate delta-isomerase</fullName>
    </alternativeName>
</protein>
<dbReference type="GO" id="GO:0046872">
    <property type="term" value="F:metal ion binding"/>
    <property type="evidence" value="ECO:0007669"/>
    <property type="project" value="UniProtKB-KW"/>
</dbReference>
<feature type="domain" description="Nudix hydrolase" evidence="16">
    <location>
        <begin position="118"/>
        <end position="284"/>
    </location>
</feature>
<keyword evidence="7" id="KW-0460">Magnesium</keyword>
<evidence type="ECO:0000256" key="2">
    <source>
        <dbReference type="ARBA" id="ARBA00004826"/>
    </source>
</evidence>
<dbReference type="GO" id="GO:0005737">
    <property type="term" value="C:cytoplasm"/>
    <property type="evidence" value="ECO:0007669"/>
    <property type="project" value="TreeGrafter"/>
</dbReference>
<gene>
    <name evidence="17" type="ORF">CANVERA_P4033</name>
</gene>
<dbReference type="Gene3D" id="3.90.79.10">
    <property type="entry name" value="Nucleoside Triphosphate Pyrophosphohydrolase"/>
    <property type="match status" value="1"/>
</dbReference>
<reference evidence="17" key="1">
    <citation type="submission" date="2022-12" db="EMBL/GenBank/DDBJ databases">
        <authorList>
            <person name="Brejova B."/>
        </authorList>
    </citation>
    <scope>NUCLEOTIDE SEQUENCE</scope>
</reference>
<dbReference type="Pfam" id="PF00293">
    <property type="entry name" value="NUDIX"/>
    <property type="match status" value="1"/>
</dbReference>
<dbReference type="GO" id="GO:0004452">
    <property type="term" value="F:isopentenyl-diphosphate delta-isomerase activity"/>
    <property type="evidence" value="ECO:0007669"/>
    <property type="project" value="UniProtKB-EC"/>
</dbReference>
<comment type="pathway">
    <text evidence="2">Isoprenoid biosynthesis; dimethylallyl diphosphate biosynthesis; dimethylallyl diphosphate from isopentenyl diphosphate: step 1/1.</text>
</comment>
<evidence type="ECO:0000256" key="9">
    <source>
        <dbReference type="ARBA" id="ARBA00023098"/>
    </source>
</evidence>
<dbReference type="PROSITE" id="PS51462">
    <property type="entry name" value="NUDIX"/>
    <property type="match status" value="1"/>
</dbReference>
<evidence type="ECO:0000256" key="12">
    <source>
        <dbReference type="ARBA" id="ARBA00029294"/>
    </source>
</evidence>
<evidence type="ECO:0000256" key="15">
    <source>
        <dbReference type="ARBA" id="ARBA00083206"/>
    </source>
</evidence>
<evidence type="ECO:0000256" key="10">
    <source>
        <dbReference type="ARBA" id="ARBA00023229"/>
    </source>
</evidence>
<dbReference type="PANTHER" id="PTHR10885">
    <property type="entry name" value="ISOPENTENYL-DIPHOSPHATE DELTA-ISOMERASE"/>
    <property type="match status" value="1"/>
</dbReference>
<keyword evidence="11" id="KW-0413">Isomerase</keyword>
<dbReference type="EMBL" id="CANTUO010000004">
    <property type="protein sequence ID" value="CAI5759521.1"/>
    <property type="molecule type" value="Genomic_DNA"/>
</dbReference>
<dbReference type="GO" id="GO:0009240">
    <property type="term" value="P:isopentenyl diphosphate biosynthetic process"/>
    <property type="evidence" value="ECO:0007669"/>
    <property type="project" value="TreeGrafter"/>
</dbReference>
<keyword evidence="8" id="KW-0752">Steroid biosynthesis</keyword>
<dbReference type="OrthoDB" id="510307at2759"/>
<evidence type="ECO:0000313" key="18">
    <source>
        <dbReference type="Proteomes" id="UP001152885"/>
    </source>
</evidence>
<comment type="cofactor">
    <cofactor evidence="1">
        <name>Mg(2+)</name>
        <dbReference type="ChEBI" id="CHEBI:18420"/>
    </cofactor>
</comment>
<comment type="caution">
    <text evidence="17">The sequence shown here is derived from an EMBL/GenBank/DDBJ whole genome shotgun (WGS) entry which is preliminary data.</text>
</comment>
<evidence type="ECO:0000256" key="1">
    <source>
        <dbReference type="ARBA" id="ARBA00001946"/>
    </source>
</evidence>
<dbReference type="FunFam" id="3.90.79.10:FF:000012">
    <property type="entry name" value="Isopentenyl-diphosphate Delta-isomerase 1"/>
    <property type="match status" value="1"/>
</dbReference>
<evidence type="ECO:0000313" key="17">
    <source>
        <dbReference type="EMBL" id="CAI5759521.1"/>
    </source>
</evidence>
<evidence type="ECO:0000256" key="6">
    <source>
        <dbReference type="ARBA" id="ARBA00022723"/>
    </source>
</evidence>
<evidence type="ECO:0000256" key="7">
    <source>
        <dbReference type="ARBA" id="ARBA00022842"/>
    </source>
</evidence>
<evidence type="ECO:0000256" key="11">
    <source>
        <dbReference type="ARBA" id="ARBA00023235"/>
    </source>
</evidence>
<keyword evidence="10" id="KW-0414">Isoprene biosynthesis</keyword>
<dbReference type="GO" id="GO:0006694">
    <property type="term" value="P:steroid biosynthetic process"/>
    <property type="evidence" value="ECO:0007669"/>
    <property type="project" value="UniProtKB-KW"/>
</dbReference>
<keyword evidence="5" id="KW-0444">Lipid biosynthesis</keyword>
<dbReference type="NCBIfam" id="TIGR02150">
    <property type="entry name" value="IPP_isom_1"/>
    <property type="match status" value="1"/>
</dbReference>
<dbReference type="InterPro" id="IPR015797">
    <property type="entry name" value="NUDIX_hydrolase-like_dom_sf"/>
</dbReference>
<evidence type="ECO:0000256" key="5">
    <source>
        <dbReference type="ARBA" id="ARBA00022516"/>
    </source>
</evidence>
<proteinExistence type="inferred from homology"/>
<keyword evidence="9" id="KW-0443">Lipid metabolism</keyword>
<name>A0A9W4TYW8_9ASCO</name>
<dbReference type="InterPro" id="IPR000086">
    <property type="entry name" value="NUDIX_hydrolase_dom"/>
</dbReference>
<comment type="similarity">
    <text evidence="3">Belongs to the IPP isomerase type 1 family.</text>
</comment>
<organism evidence="17 18">
    <name type="scientific">Candida verbasci</name>
    <dbReference type="NCBI Taxonomy" id="1227364"/>
    <lineage>
        <taxon>Eukaryota</taxon>
        <taxon>Fungi</taxon>
        <taxon>Dikarya</taxon>
        <taxon>Ascomycota</taxon>
        <taxon>Saccharomycotina</taxon>
        <taxon>Pichiomycetes</taxon>
        <taxon>Debaryomycetaceae</taxon>
        <taxon>Candida/Lodderomyces clade</taxon>
        <taxon>Candida</taxon>
    </lineage>
</organism>
<keyword evidence="6" id="KW-0479">Metal-binding</keyword>
<dbReference type="InterPro" id="IPR011876">
    <property type="entry name" value="IsopentenylPP_isomerase_typ1"/>
</dbReference>
<dbReference type="AlphaFoldDB" id="A0A9W4TYW8"/>
<evidence type="ECO:0000256" key="4">
    <source>
        <dbReference type="ARBA" id="ARBA00012057"/>
    </source>
</evidence>
<comment type="catalytic activity">
    <reaction evidence="12">
        <text>isopentenyl diphosphate = dimethylallyl diphosphate</text>
        <dbReference type="Rhea" id="RHEA:23284"/>
        <dbReference type="ChEBI" id="CHEBI:57623"/>
        <dbReference type="ChEBI" id="CHEBI:128769"/>
        <dbReference type="EC" id="5.3.3.2"/>
    </reaction>
    <physiologicalReaction direction="left-to-right" evidence="12">
        <dbReference type="Rhea" id="RHEA:23285"/>
    </physiologicalReaction>
</comment>
<dbReference type="PANTHER" id="PTHR10885:SF0">
    <property type="entry name" value="ISOPENTENYL-DIPHOSPHATE DELTA-ISOMERASE"/>
    <property type="match status" value="1"/>
</dbReference>
<evidence type="ECO:0000256" key="8">
    <source>
        <dbReference type="ARBA" id="ARBA00022955"/>
    </source>
</evidence>
<keyword evidence="18" id="KW-1185">Reference proteome</keyword>
<dbReference type="Proteomes" id="UP001152885">
    <property type="component" value="Unassembled WGS sequence"/>
</dbReference>
<evidence type="ECO:0000256" key="14">
    <source>
        <dbReference type="ARBA" id="ARBA00072489"/>
    </source>
</evidence>
<evidence type="ECO:0000256" key="3">
    <source>
        <dbReference type="ARBA" id="ARBA00007579"/>
    </source>
</evidence>
<dbReference type="EC" id="5.3.3.2" evidence="4"/>
<sequence>MRSKYMPSSASMTTTEETYKNNGNNSYAKLVASLKGQDILNKWSEITPLKLISGIPRSAGSIDSTSGSSSSSELFNGHDEEQIRLMEELCIVLDYNDNPLGAGTKKLCHIMDNINLGLLHRAFSVFLFNSDGKLLLQQRADEKITFPSMWTNTCCSHPLCIPSELGISDKCQSSNDVFSLSNAVKGAKIAAQRKLDHELGIPINETPIKNFTYLTRIHYKSPSGSPNSKWGEHEIDYILILKANNEIHINANYNEVKDYKYVTANELREMFNDKSLVFTPWFKLICQTFLFKWWDDLDNLDQFKDEEIHRLL</sequence>